<dbReference type="Pfam" id="PF00665">
    <property type="entry name" value="rve"/>
    <property type="match status" value="1"/>
</dbReference>
<dbReference type="GO" id="GO:0003676">
    <property type="term" value="F:nucleic acid binding"/>
    <property type="evidence" value="ECO:0007669"/>
    <property type="project" value="InterPro"/>
</dbReference>
<accession>A0A8A7US09</accession>
<proteinExistence type="predicted"/>
<sequence length="187" mass="21359">MCQVLGVSRSGYYDWTNRKPSARIVKREGLKKLGIRSITKKKYKATTHSKHQLPVSTNLLNQQFKVSQPGSVWSTDITYVYTKEGWFYLATVMDLFSRRIIGWAMAPRMTKTLVISALNKAYTIQEPREGLVHHSDQGSQYASIEYQNLLREKGIQSSMSRKGNCYDNACIASFHSIIKKELISSEL</sequence>
<dbReference type="Proteomes" id="UP000600220">
    <property type="component" value="Unassembled WGS sequence"/>
</dbReference>
<gene>
    <name evidence="1" type="ORF">EGV54_12915</name>
</gene>
<dbReference type="PROSITE" id="PS50994">
    <property type="entry name" value="INTEGRASE"/>
    <property type="match status" value="1"/>
</dbReference>
<dbReference type="PANTHER" id="PTHR46889">
    <property type="entry name" value="TRANSPOSASE INSF FOR INSERTION SEQUENCE IS3B-RELATED"/>
    <property type="match status" value="1"/>
</dbReference>
<dbReference type="InterPro" id="IPR048020">
    <property type="entry name" value="Transpos_IS3"/>
</dbReference>
<protein>
    <submittedName>
        <fullName evidence="1">IS3 family transposase</fullName>
    </submittedName>
</protein>
<dbReference type="InterPro" id="IPR001584">
    <property type="entry name" value="Integrase_cat-core"/>
</dbReference>
<comment type="caution">
    <text evidence="1">The sequence shown here is derived from an EMBL/GenBank/DDBJ whole genome shotgun (WGS) entry which is preliminary data.</text>
</comment>
<dbReference type="Gene3D" id="3.30.420.10">
    <property type="entry name" value="Ribonuclease H-like superfamily/Ribonuclease H"/>
    <property type="match status" value="1"/>
</dbReference>
<dbReference type="SUPFAM" id="SSF53098">
    <property type="entry name" value="Ribonuclease H-like"/>
    <property type="match status" value="1"/>
</dbReference>
<dbReference type="InterPro" id="IPR036397">
    <property type="entry name" value="RNaseH_sf"/>
</dbReference>
<dbReference type="InterPro" id="IPR012337">
    <property type="entry name" value="RNaseH-like_sf"/>
</dbReference>
<organism evidence="1 2">
    <name type="scientific">Staphylococcus pseudintermedius</name>
    <dbReference type="NCBI Taxonomy" id="283734"/>
    <lineage>
        <taxon>Bacteria</taxon>
        <taxon>Bacillati</taxon>
        <taxon>Bacillota</taxon>
        <taxon>Bacilli</taxon>
        <taxon>Bacillales</taxon>
        <taxon>Staphylococcaceae</taxon>
        <taxon>Staphylococcus</taxon>
        <taxon>Staphylococcus intermedius group</taxon>
    </lineage>
</organism>
<dbReference type="InterPro" id="IPR050900">
    <property type="entry name" value="Transposase_IS3/IS150/IS904"/>
</dbReference>
<dbReference type="EMBL" id="AAXKXX010000031">
    <property type="protein sequence ID" value="EGQ4385954.1"/>
    <property type="molecule type" value="Genomic_DNA"/>
</dbReference>
<dbReference type="NCBIfam" id="NF033516">
    <property type="entry name" value="transpos_IS3"/>
    <property type="match status" value="1"/>
</dbReference>
<dbReference type="GO" id="GO:0015074">
    <property type="term" value="P:DNA integration"/>
    <property type="evidence" value="ECO:0007669"/>
    <property type="project" value="InterPro"/>
</dbReference>
<keyword evidence="2" id="KW-1185">Reference proteome</keyword>
<dbReference type="PANTHER" id="PTHR46889:SF4">
    <property type="entry name" value="TRANSPOSASE INSO FOR INSERTION SEQUENCE ELEMENT IS911B-RELATED"/>
    <property type="match status" value="1"/>
</dbReference>
<dbReference type="AlphaFoldDB" id="A0A8A7US09"/>
<evidence type="ECO:0000313" key="2">
    <source>
        <dbReference type="Proteomes" id="UP000600220"/>
    </source>
</evidence>
<dbReference type="RefSeq" id="WP_081378296.1">
    <property type="nucleotide sequence ID" value="NZ_BAAFHP010000001.1"/>
</dbReference>
<evidence type="ECO:0000313" key="1">
    <source>
        <dbReference type="EMBL" id="EGQ4385954.1"/>
    </source>
</evidence>
<name>A0A8A7US09_STAPS</name>
<reference evidence="1 2" key="1">
    <citation type="submission" date="2018-11" db="EMBL/GenBank/DDBJ databases">
        <authorList>
            <consortium name="Veterinary Laboratory Investigation and Response Network"/>
        </authorList>
    </citation>
    <scope>NUCLEOTIDE SEQUENCE [LARGE SCALE GENOMIC DNA]</scope>
    <source>
        <strain evidence="1 2">SPSE-18-VL-LA-PA-Ryan-0021</strain>
    </source>
</reference>